<accession>A0ABR8A9I8</accession>
<sequence length="78" mass="8987">MSLEQVKAFYDLLTSEPAIYDQYAKKCCNQGFFGSYHWDKTKIVKFAATHGYSFNENELDQIWFETESSSADNSLNLA</sequence>
<protein>
    <submittedName>
        <fullName evidence="2">Nif11 family protein</fullName>
    </submittedName>
</protein>
<name>A0ABR8A9I8_9CYAN</name>
<evidence type="ECO:0000313" key="3">
    <source>
        <dbReference type="Proteomes" id="UP000658514"/>
    </source>
</evidence>
<organism evidence="2 3">
    <name type="scientific">Calothrix parietina FACHB-288</name>
    <dbReference type="NCBI Taxonomy" id="2692896"/>
    <lineage>
        <taxon>Bacteria</taxon>
        <taxon>Bacillati</taxon>
        <taxon>Cyanobacteriota</taxon>
        <taxon>Cyanophyceae</taxon>
        <taxon>Nostocales</taxon>
        <taxon>Calotrichaceae</taxon>
        <taxon>Calothrix</taxon>
    </lineage>
</organism>
<dbReference type="InterPro" id="IPR012903">
    <property type="entry name" value="Nif11"/>
</dbReference>
<comment type="caution">
    <text evidence="2">The sequence shown here is derived from an EMBL/GenBank/DDBJ whole genome shotgun (WGS) entry which is preliminary data.</text>
</comment>
<feature type="domain" description="Nif11" evidence="1">
    <location>
        <begin position="1"/>
        <end position="59"/>
    </location>
</feature>
<keyword evidence="3" id="KW-1185">Reference proteome</keyword>
<evidence type="ECO:0000313" key="2">
    <source>
        <dbReference type="EMBL" id="MBD2196324.1"/>
    </source>
</evidence>
<evidence type="ECO:0000259" key="1">
    <source>
        <dbReference type="Pfam" id="PF07862"/>
    </source>
</evidence>
<gene>
    <name evidence="2" type="ORF">H6G24_12570</name>
</gene>
<dbReference type="Pfam" id="PF07862">
    <property type="entry name" value="Nif11"/>
    <property type="match status" value="1"/>
</dbReference>
<reference evidence="2 3" key="1">
    <citation type="journal article" date="2020" name="ISME J.">
        <title>Comparative genomics reveals insights into cyanobacterial evolution and habitat adaptation.</title>
        <authorList>
            <person name="Chen M.Y."/>
            <person name="Teng W.K."/>
            <person name="Zhao L."/>
            <person name="Hu C.X."/>
            <person name="Zhou Y.K."/>
            <person name="Han B.P."/>
            <person name="Song L.R."/>
            <person name="Shu W.S."/>
        </authorList>
    </citation>
    <scope>NUCLEOTIDE SEQUENCE [LARGE SCALE GENOMIC DNA]</scope>
    <source>
        <strain evidence="2 3">FACHB-288</strain>
    </source>
</reference>
<proteinExistence type="predicted"/>
<dbReference type="Proteomes" id="UP000658514">
    <property type="component" value="Unassembled WGS sequence"/>
</dbReference>
<dbReference type="EMBL" id="JACJQH010000017">
    <property type="protein sequence ID" value="MBD2196324.1"/>
    <property type="molecule type" value="Genomic_DNA"/>
</dbReference>
<dbReference type="RefSeq" id="WP_190542412.1">
    <property type="nucleotide sequence ID" value="NZ_CAWPNO010000048.1"/>
</dbReference>